<dbReference type="Gene3D" id="1.10.530.10">
    <property type="match status" value="1"/>
</dbReference>
<accession>A0A4R6GJD7</accession>
<evidence type="ECO:0000313" key="4">
    <source>
        <dbReference type="Proteomes" id="UP000294737"/>
    </source>
</evidence>
<feature type="domain" description="Transglycosylase SLT" evidence="2">
    <location>
        <begin position="119"/>
        <end position="210"/>
    </location>
</feature>
<evidence type="ECO:0000259" key="2">
    <source>
        <dbReference type="Pfam" id="PF01464"/>
    </source>
</evidence>
<dbReference type="PANTHER" id="PTHR37423:SF2">
    <property type="entry name" value="MEMBRANE-BOUND LYTIC MUREIN TRANSGLYCOSYLASE C"/>
    <property type="match status" value="1"/>
</dbReference>
<dbReference type="AlphaFoldDB" id="A0A4R6GJD7"/>
<reference evidence="3 4" key="1">
    <citation type="submission" date="2019-03" db="EMBL/GenBank/DDBJ databases">
        <title>Genomic Encyclopedia of Type Strains, Phase IV (KMG-IV): sequencing the most valuable type-strain genomes for metagenomic binning, comparative biology and taxonomic classification.</title>
        <authorList>
            <person name="Goeker M."/>
        </authorList>
    </citation>
    <scope>NUCLEOTIDE SEQUENCE [LARGE SCALE GENOMIC DNA]</scope>
    <source>
        <strain evidence="3 4">DSM 18555</strain>
    </source>
</reference>
<comment type="similarity">
    <text evidence="1">Belongs to the transglycosylase Slt family.</text>
</comment>
<protein>
    <submittedName>
        <fullName evidence="3">Transglycosylase-like protein with SLT domain</fullName>
    </submittedName>
</protein>
<dbReference type="PANTHER" id="PTHR37423">
    <property type="entry name" value="SOLUBLE LYTIC MUREIN TRANSGLYCOSYLASE-RELATED"/>
    <property type="match status" value="1"/>
</dbReference>
<dbReference type="InterPro" id="IPR023346">
    <property type="entry name" value="Lysozyme-like_dom_sf"/>
</dbReference>
<comment type="caution">
    <text evidence="3">The sequence shown here is derived from an EMBL/GenBank/DDBJ whole genome shotgun (WGS) entry which is preliminary data.</text>
</comment>
<dbReference type="CDD" id="cd00254">
    <property type="entry name" value="LT-like"/>
    <property type="match status" value="1"/>
</dbReference>
<dbReference type="Pfam" id="PF01464">
    <property type="entry name" value="SLT"/>
    <property type="match status" value="1"/>
</dbReference>
<name>A0A4R6GJD7_9BURK</name>
<dbReference type="SUPFAM" id="SSF53955">
    <property type="entry name" value="Lysozyme-like"/>
    <property type="match status" value="1"/>
</dbReference>
<organism evidence="3 4">
    <name type="scientific">Herminiimonas fonticola</name>
    <dbReference type="NCBI Taxonomy" id="303380"/>
    <lineage>
        <taxon>Bacteria</taxon>
        <taxon>Pseudomonadati</taxon>
        <taxon>Pseudomonadota</taxon>
        <taxon>Betaproteobacteria</taxon>
        <taxon>Burkholderiales</taxon>
        <taxon>Oxalobacteraceae</taxon>
        <taxon>Herminiimonas</taxon>
    </lineage>
</organism>
<proteinExistence type="inferred from homology"/>
<gene>
    <name evidence="3" type="ORF">EV677_0808</name>
</gene>
<dbReference type="Proteomes" id="UP000294737">
    <property type="component" value="Unassembled WGS sequence"/>
</dbReference>
<sequence>MPLAMQNIVVRPPGVEMRKRQTSLFASLSFGCLLIASVFLLTNAPTVFAGNQKEEAMADSVRMALSRAISDPRPPIPQFVDIKERLAYLQWLGDMSDRLAKRISDRQVRIEFLRTVWYEARRAGLDPALVLGLIQVESAFRKYAVSPVGAHGYMQVMPFWTRVIGDGDRSKLFHMQTNLRFGCSILRMYLDMEKGDLFLALGRYNGSRGRAEYPNSVLASWKNWEHHP</sequence>
<dbReference type="InterPro" id="IPR008258">
    <property type="entry name" value="Transglycosylase_SLT_dom_1"/>
</dbReference>
<dbReference type="EMBL" id="SNWF01000004">
    <property type="protein sequence ID" value="TDN94265.1"/>
    <property type="molecule type" value="Genomic_DNA"/>
</dbReference>
<evidence type="ECO:0000256" key="1">
    <source>
        <dbReference type="ARBA" id="ARBA00007734"/>
    </source>
</evidence>
<evidence type="ECO:0000313" key="3">
    <source>
        <dbReference type="EMBL" id="TDN94265.1"/>
    </source>
</evidence>
<keyword evidence="4" id="KW-1185">Reference proteome</keyword>